<dbReference type="InterPro" id="IPR015422">
    <property type="entry name" value="PyrdxlP-dep_Trfase_small"/>
</dbReference>
<accession>A0AAD8N5C7</accession>
<comment type="cofactor">
    <cofactor evidence="2">
        <name>pyridoxal 5'-phosphate</name>
        <dbReference type="ChEBI" id="CHEBI:597326"/>
    </cofactor>
</comment>
<dbReference type="Pfam" id="PF00464">
    <property type="entry name" value="SHMT"/>
    <property type="match status" value="1"/>
</dbReference>
<evidence type="ECO:0000256" key="1">
    <source>
        <dbReference type="ARBA" id="ARBA00001528"/>
    </source>
</evidence>
<comment type="catalytic activity">
    <reaction evidence="1">
        <text>(6R)-5,10-methylene-5,6,7,8-tetrahydrofolate + glycine + H2O = (6S)-5,6,7,8-tetrahydrofolate + L-serine</text>
        <dbReference type="Rhea" id="RHEA:15481"/>
        <dbReference type="ChEBI" id="CHEBI:15377"/>
        <dbReference type="ChEBI" id="CHEBI:15636"/>
        <dbReference type="ChEBI" id="CHEBI:33384"/>
        <dbReference type="ChEBI" id="CHEBI:57305"/>
        <dbReference type="ChEBI" id="CHEBI:57453"/>
        <dbReference type="EC" id="2.1.2.1"/>
    </reaction>
</comment>
<dbReference type="AlphaFoldDB" id="A0AAD8N5C7"/>
<protein>
    <recommendedName>
        <fullName evidence="4">Serine hydroxymethyltransferase-like domain-containing protein</fullName>
    </recommendedName>
</protein>
<feature type="domain" description="Serine hydroxymethyltransferase-like" evidence="4">
    <location>
        <begin position="71"/>
        <end position="107"/>
    </location>
</feature>
<proteinExistence type="predicted"/>
<dbReference type="PANTHER" id="PTHR11680:SF7">
    <property type="entry name" value="SERINE HYDROXYMETHYLTRANSFERASE 7"/>
    <property type="match status" value="1"/>
</dbReference>
<name>A0AAD8N5C7_9APIA</name>
<evidence type="ECO:0000256" key="3">
    <source>
        <dbReference type="ARBA" id="ARBA00022898"/>
    </source>
</evidence>
<dbReference type="EMBL" id="JAUIZM010000001">
    <property type="protein sequence ID" value="KAK1402195.1"/>
    <property type="molecule type" value="Genomic_DNA"/>
</dbReference>
<gene>
    <name evidence="5" type="ORF">POM88_001800</name>
</gene>
<dbReference type="GO" id="GO:0030170">
    <property type="term" value="F:pyridoxal phosphate binding"/>
    <property type="evidence" value="ECO:0007669"/>
    <property type="project" value="TreeGrafter"/>
</dbReference>
<reference evidence="5" key="2">
    <citation type="submission" date="2023-05" db="EMBL/GenBank/DDBJ databases">
        <authorList>
            <person name="Schelkunov M.I."/>
        </authorList>
    </citation>
    <scope>NUCLEOTIDE SEQUENCE</scope>
    <source>
        <strain evidence="5">Hsosn_3</strain>
        <tissue evidence="5">Leaf</tissue>
    </source>
</reference>
<dbReference type="InterPro" id="IPR015424">
    <property type="entry name" value="PyrdxlP-dep_Trfase"/>
</dbReference>
<dbReference type="InterPro" id="IPR049943">
    <property type="entry name" value="Ser_HO-MeTrfase-like"/>
</dbReference>
<evidence type="ECO:0000259" key="4">
    <source>
        <dbReference type="Pfam" id="PF00464"/>
    </source>
</evidence>
<dbReference type="GO" id="GO:0005739">
    <property type="term" value="C:mitochondrion"/>
    <property type="evidence" value="ECO:0007669"/>
    <property type="project" value="TreeGrafter"/>
</dbReference>
<organism evidence="5 6">
    <name type="scientific">Heracleum sosnowskyi</name>
    <dbReference type="NCBI Taxonomy" id="360622"/>
    <lineage>
        <taxon>Eukaryota</taxon>
        <taxon>Viridiplantae</taxon>
        <taxon>Streptophyta</taxon>
        <taxon>Embryophyta</taxon>
        <taxon>Tracheophyta</taxon>
        <taxon>Spermatophyta</taxon>
        <taxon>Magnoliopsida</taxon>
        <taxon>eudicotyledons</taxon>
        <taxon>Gunneridae</taxon>
        <taxon>Pentapetalae</taxon>
        <taxon>asterids</taxon>
        <taxon>campanulids</taxon>
        <taxon>Apiales</taxon>
        <taxon>Apiaceae</taxon>
        <taxon>Apioideae</taxon>
        <taxon>apioid superclade</taxon>
        <taxon>Tordylieae</taxon>
        <taxon>Tordyliinae</taxon>
        <taxon>Heracleum</taxon>
    </lineage>
</organism>
<dbReference type="InterPro" id="IPR039429">
    <property type="entry name" value="SHMT-like_dom"/>
</dbReference>
<comment type="caution">
    <text evidence="5">The sequence shown here is derived from an EMBL/GenBank/DDBJ whole genome shotgun (WGS) entry which is preliminary data.</text>
</comment>
<dbReference type="SUPFAM" id="SSF53383">
    <property type="entry name" value="PLP-dependent transferases"/>
    <property type="match status" value="1"/>
</dbReference>
<dbReference type="Gene3D" id="3.40.640.10">
    <property type="entry name" value="Type I PLP-dependent aspartate aminotransferase-like (Major domain)"/>
    <property type="match status" value="1"/>
</dbReference>
<keyword evidence="3" id="KW-0663">Pyridoxal phosphate</keyword>
<dbReference type="GO" id="GO:0004372">
    <property type="term" value="F:glycine hydroxymethyltransferase activity"/>
    <property type="evidence" value="ECO:0007669"/>
    <property type="project" value="UniProtKB-EC"/>
</dbReference>
<evidence type="ECO:0000256" key="2">
    <source>
        <dbReference type="ARBA" id="ARBA00001933"/>
    </source>
</evidence>
<evidence type="ECO:0000313" key="5">
    <source>
        <dbReference type="EMBL" id="KAK1402195.1"/>
    </source>
</evidence>
<dbReference type="GO" id="GO:0019264">
    <property type="term" value="P:glycine biosynthetic process from serine"/>
    <property type="evidence" value="ECO:0007669"/>
    <property type="project" value="TreeGrafter"/>
</dbReference>
<dbReference type="GO" id="GO:0046653">
    <property type="term" value="P:tetrahydrofolate metabolic process"/>
    <property type="evidence" value="ECO:0007669"/>
    <property type="project" value="TreeGrafter"/>
</dbReference>
<dbReference type="Proteomes" id="UP001237642">
    <property type="component" value="Unassembled WGS sequence"/>
</dbReference>
<dbReference type="Gene3D" id="3.90.1150.10">
    <property type="entry name" value="Aspartate Aminotransferase, domain 1"/>
    <property type="match status" value="1"/>
</dbReference>
<sequence length="110" mass="12388">MDPTGVNNKDNDEVEEFMILGHSMCLKRRKDDEGLCSSVSSSRRCGSIDQRCSIELRRTAVKAWGNQSLCVADRDVFSIIEKEKDRQVKGIELIASENFVCLAVTEAFKE</sequence>
<dbReference type="PANTHER" id="PTHR11680">
    <property type="entry name" value="SERINE HYDROXYMETHYLTRANSFERASE"/>
    <property type="match status" value="1"/>
</dbReference>
<dbReference type="InterPro" id="IPR015421">
    <property type="entry name" value="PyrdxlP-dep_Trfase_major"/>
</dbReference>
<reference evidence="5" key="1">
    <citation type="submission" date="2023-02" db="EMBL/GenBank/DDBJ databases">
        <title>Genome of toxic invasive species Heracleum sosnowskyi carries increased number of genes despite the absence of recent whole-genome duplications.</title>
        <authorList>
            <person name="Schelkunov M."/>
            <person name="Shtratnikova V."/>
            <person name="Makarenko M."/>
            <person name="Klepikova A."/>
            <person name="Omelchenko D."/>
            <person name="Novikova G."/>
            <person name="Obukhova E."/>
            <person name="Bogdanov V."/>
            <person name="Penin A."/>
            <person name="Logacheva M."/>
        </authorList>
    </citation>
    <scope>NUCLEOTIDE SEQUENCE</scope>
    <source>
        <strain evidence="5">Hsosn_3</strain>
        <tissue evidence="5">Leaf</tissue>
    </source>
</reference>
<keyword evidence="6" id="KW-1185">Reference proteome</keyword>
<evidence type="ECO:0000313" key="6">
    <source>
        <dbReference type="Proteomes" id="UP001237642"/>
    </source>
</evidence>